<keyword evidence="2 3" id="KW-0040">ANK repeat</keyword>
<dbReference type="KEGG" id="tva:5464904"/>
<dbReference type="InterPro" id="IPR002110">
    <property type="entry name" value="Ankyrin_rpt"/>
</dbReference>
<dbReference type="Gene3D" id="1.25.40.20">
    <property type="entry name" value="Ankyrin repeat-containing domain"/>
    <property type="match status" value="2"/>
</dbReference>
<dbReference type="PANTHER" id="PTHR24188:SF29">
    <property type="entry name" value="GH09064P"/>
    <property type="match status" value="1"/>
</dbReference>
<evidence type="ECO:0000313" key="6">
    <source>
        <dbReference type="Proteomes" id="UP000001542"/>
    </source>
</evidence>
<dbReference type="EMBL" id="DS113208">
    <property type="protein sequence ID" value="EAY19379.1"/>
    <property type="molecule type" value="Genomic_DNA"/>
</dbReference>
<accession>A2DJH9</accession>
<dbReference type="RefSeq" id="XP_001580365.1">
    <property type="nucleotide sequence ID" value="XM_001580315.1"/>
</dbReference>
<dbReference type="Proteomes" id="UP000001542">
    <property type="component" value="Unassembled WGS sequence"/>
</dbReference>
<evidence type="ECO:0000256" key="4">
    <source>
        <dbReference type="SAM" id="Coils"/>
    </source>
</evidence>
<dbReference type="InParanoid" id="A2DJH9"/>
<sequence length="293" mass="32954">MKLPFLDGLINFMNKMNEEANSSNNLIKNLRQDLNNARSLNQTYENEIQSHRSHSLFMNRNKKKSKEIKEKEIKEKEIKPMEINEDPESKELLKKIAAFNHNYDFNGIYSLLNELAEKGNHKIMSVACRFGICKPRNQNQDVLCAACENGNLLLVKTLIECGCNIEGSKHLNPIIWASAKGKLEIVKYLIAAGANKNANCFYINNFHNVFTIAAANGHLEVVKYLISIGVKKDVKTMFGYTALMLASQQNQLEIVKYLVSIGADLKVKDHNGNTAAHFATGESAEYLLSIGMI</sequence>
<protein>
    <submittedName>
        <fullName evidence="5">Uncharacterized protein</fullName>
    </submittedName>
</protein>
<dbReference type="Pfam" id="PF12796">
    <property type="entry name" value="Ank_2"/>
    <property type="match status" value="2"/>
</dbReference>
<dbReference type="PROSITE" id="PS50088">
    <property type="entry name" value="ANK_REPEAT"/>
    <property type="match status" value="1"/>
</dbReference>
<dbReference type="PROSITE" id="PS50297">
    <property type="entry name" value="ANK_REP_REGION"/>
    <property type="match status" value="1"/>
</dbReference>
<evidence type="ECO:0000313" key="5">
    <source>
        <dbReference type="EMBL" id="EAY19379.1"/>
    </source>
</evidence>
<dbReference type="OrthoDB" id="542841at2759"/>
<evidence type="ECO:0000256" key="2">
    <source>
        <dbReference type="ARBA" id="ARBA00023043"/>
    </source>
</evidence>
<evidence type="ECO:0000256" key="3">
    <source>
        <dbReference type="PROSITE-ProRule" id="PRU00023"/>
    </source>
</evidence>
<dbReference type="SUPFAM" id="SSF48403">
    <property type="entry name" value="Ankyrin repeat"/>
    <property type="match status" value="1"/>
</dbReference>
<reference evidence="5" key="2">
    <citation type="journal article" date="2007" name="Science">
        <title>Draft genome sequence of the sexually transmitted pathogen Trichomonas vaginalis.</title>
        <authorList>
            <person name="Carlton J.M."/>
            <person name="Hirt R.P."/>
            <person name="Silva J.C."/>
            <person name="Delcher A.L."/>
            <person name="Schatz M."/>
            <person name="Zhao Q."/>
            <person name="Wortman J.R."/>
            <person name="Bidwell S.L."/>
            <person name="Alsmark U.C.M."/>
            <person name="Besteiro S."/>
            <person name="Sicheritz-Ponten T."/>
            <person name="Noel C.J."/>
            <person name="Dacks J.B."/>
            <person name="Foster P.G."/>
            <person name="Simillion C."/>
            <person name="Van de Peer Y."/>
            <person name="Miranda-Saavedra D."/>
            <person name="Barton G.J."/>
            <person name="Westrop G.D."/>
            <person name="Mueller S."/>
            <person name="Dessi D."/>
            <person name="Fiori P.L."/>
            <person name="Ren Q."/>
            <person name="Paulsen I."/>
            <person name="Zhang H."/>
            <person name="Bastida-Corcuera F.D."/>
            <person name="Simoes-Barbosa A."/>
            <person name="Brown M.T."/>
            <person name="Hayes R.D."/>
            <person name="Mukherjee M."/>
            <person name="Okumura C.Y."/>
            <person name="Schneider R."/>
            <person name="Smith A.J."/>
            <person name="Vanacova S."/>
            <person name="Villalvazo M."/>
            <person name="Haas B.J."/>
            <person name="Pertea M."/>
            <person name="Feldblyum T.V."/>
            <person name="Utterback T.R."/>
            <person name="Shu C.L."/>
            <person name="Osoegawa K."/>
            <person name="de Jong P.J."/>
            <person name="Hrdy I."/>
            <person name="Horvathova L."/>
            <person name="Zubacova Z."/>
            <person name="Dolezal P."/>
            <person name="Malik S.B."/>
            <person name="Logsdon J.M. Jr."/>
            <person name="Henze K."/>
            <person name="Gupta A."/>
            <person name="Wang C.C."/>
            <person name="Dunne R.L."/>
            <person name="Upcroft J.A."/>
            <person name="Upcroft P."/>
            <person name="White O."/>
            <person name="Salzberg S.L."/>
            <person name="Tang P."/>
            <person name="Chiu C.-H."/>
            <person name="Lee Y.-S."/>
            <person name="Embley T.M."/>
            <person name="Coombs G.H."/>
            <person name="Mottram J.C."/>
            <person name="Tachezy J."/>
            <person name="Fraser-Liggett C.M."/>
            <person name="Johnson P.J."/>
        </authorList>
    </citation>
    <scope>NUCLEOTIDE SEQUENCE [LARGE SCALE GENOMIC DNA]</scope>
    <source>
        <strain evidence="5">G3</strain>
    </source>
</reference>
<reference evidence="5" key="1">
    <citation type="submission" date="2006-10" db="EMBL/GenBank/DDBJ databases">
        <authorList>
            <person name="Amadeo P."/>
            <person name="Zhao Q."/>
            <person name="Wortman J."/>
            <person name="Fraser-Liggett C."/>
            <person name="Carlton J."/>
        </authorList>
    </citation>
    <scope>NUCLEOTIDE SEQUENCE</scope>
    <source>
        <strain evidence="5">G3</strain>
    </source>
</reference>
<gene>
    <name evidence="5" type="ORF">TVAG_100950</name>
</gene>
<proteinExistence type="predicted"/>
<dbReference type="VEuPathDB" id="TrichDB:TVAG_100950"/>
<feature type="coiled-coil region" evidence="4">
    <location>
        <begin position="13"/>
        <end position="79"/>
    </location>
</feature>
<evidence type="ECO:0000256" key="1">
    <source>
        <dbReference type="ARBA" id="ARBA00022737"/>
    </source>
</evidence>
<dbReference type="STRING" id="5722.A2DJH9"/>
<name>A2DJH9_TRIV3</name>
<dbReference type="SMR" id="A2DJH9"/>
<keyword evidence="1" id="KW-0677">Repeat</keyword>
<keyword evidence="6" id="KW-1185">Reference proteome</keyword>
<dbReference type="InterPro" id="IPR036770">
    <property type="entry name" value="Ankyrin_rpt-contain_sf"/>
</dbReference>
<dbReference type="PANTHER" id="PTHR24188">
    <property type="entry name" value="ANKYRIN REPEAT PROTEIN"/>
    <property type="match status" value="1"/>
</dbReference>
<dbReference type="AlphaFoldDB" id="A2DJH9"/>
<dbReference type="eggNOG" id="KOG0508">
    <property type="taxonomic scope" value="Eukaryota"/>
</dbReference>
<organism evidence="5 6">
    <name type="scientific">Trichomonas vaginalis (strain ATCC PRA-98 / G3)</name>
    <dbReference type="NCBI Taxonomy" id="412133"/>
    <lineage>
        <taxon>Eukaryota</taxon>
        <taxon>Metamonada</taxon>
        <taxon>Parabasalia</taxon>
        <taxon>Trichomonadida</taxon>
        <taxon>Trichomonadidae</taxon>
        <taxon>Trichomonas</taxon>
    </lineage>
</organism>
<feature type="repeat" description="ANK" evidence="3">
    <location>
        <begin position="238"/>
        <end position="270"/>
    </location>
</feature>
<dbReference type="VEuPathDB" id="TrichDB:TVAGG3_1036360"/>
<dbReference type="SMART" id="SM00248">
    <property type="entry name" value="ANK"/>
    <property type="match status" value="4"/>
</dbReference>
<keyword evidence="4" id="KW-0175">Coiled coil</keyword>